<dbReference type="InterPro" id="IPR003870">
    <property type="entry name" value="DUF222"/>
</dbReference>
<dbReference type="Proteomes" id="UP000182915">
    <property type="component" value="Chromosome I"/>
</dbReference>
<evidence type="ECO:0000313" key="3">
    <source>
        <dbReference type="EMBL" id="SEH50213.1"/>
    </source>
</evidence>
<feature type="compositionally biased region" description="Basic residues" evidence="1">
    <location>
        <begin position="434"/>
        <end position="443"/>
    </location>
</feature>
<evidence type="ECO:0000313" key="4">
    <source>
        <dbReference type="Proteomes" id="UP000182915"/>
    </source>
</evidence>
<dbReference type="OrthoDB" id="4775237at2"/>
<feature type="region of interest" description="Disordered" evidence="1">
    <location>
        <begin position="423"/>
        <end position="443"/>
    </location>
</feature>
<evidence type="ECO:0000259" key="2">
    <source>
        <dbReference type="Pfam" id="PF02720"/>
    </source>
</evidence>
<organism evidence="3 4">
    <name type="scientific">Mycolicibacterium rutilum</name>
    <name type="common">Mycobacterium rutilum</name>
    <dbReference type="NCBI Taxonomy" id="370526"/>
    <lineage>
        <taxon>Bacteria</taxon>
        <taxon>Bacillati</taxon>
        <taxon>Actinomycetota</taxon>
        <taxon>Actinomycetes</taxon>
        <taxon>Mycobacteriales</taxon>
        <taxon>Mycobacteriaceae</taxon>
        <taxon>Mycolicibacterium</taxon>
    </lineage>
</organism>
<proteinExistence type="predicted"/>
<keyword evidence="4" id="KW-1185">Reference proteome</keyword>
<dbReference type="CDD" id="cd00085">
    <property type="entry name" value="HNHc"/>
    <property type="match status" value="1"/>
</dbReference>
<feature type="region of interest" description="Disordered" evidence="1">
    <location>
        <begin position="507"/>
        <end position="531"/>
    </location>
</feature>
<dbReference type="InterPro" id="IPR003615">
    <property type="entry name" value="HNH_nuc"/>
</dbReference>
<dbReference type="AlphaFoldDB" id="A0A1H6IUK7"/>
<dbReference type="STRING" id="370526.SAMN04489835_0611"/>
<feature type="domain" description="DUF222" evidence="2">
    <location>
        <begin position="21"/>
        <end position="332"/>
    </location>
</feature>
<name>A0A1H6IUK7_MYCRU</name>
<protein>
    <recommendedName>
        <fullName evidence="2">DUF222 domain-containing protein</fullName>
    </recommendedName>
</protein>
<sequence length="531" mass="59089">MVEHTFEPADPGVSLAVIEETHREESKLMARQMVAVADLLAIRTSEAEGIDPDPGWSMVTGFTRTTAEVGAALNLAPVEASKLVACAEALDARLPKIFALLADGRIDFPSVRCIVTRTELVDDGLIGQVDEALAERIGRWQTWSRTRLVTTVDSVVHKVDPEAAKERRARADGDRYVSTTAQPDGTARLRGRISATAAAAFEQRISAMVNLLCPNDPRTMDQRRADAFAAVMAGRNLVCDCGSDECPTRTEDTEQSRGVLAVINVIATDTTVSGESEQPGYLEGYGVIGADVVREIAQDAAIRPCEQPTVTEAQAHRYQPTAATARWVRQRDLTCRFPGCDRKASICDLDHTTPFNHADPASGGLTVPWGLAAYCREHHRLKTFVSGSNGWRDEQLADGTIVWTSPTGREYRTTPIGAELFPQMRPACGEPTPRKRSRQRERKTRVKYLRRKLAVQRPVNAAQRRLDYARKREIEHRKWRNQSRRFLILFKGNEPSKSPFATWINEPFEPEELPPDWRPPPLPPIPDDPPF</sequence>
<reference evidence="4" key="1">
    <citation type="submission" date="2016-10" db="EMBL/GenBank/DDBJ databases">
        <authorList>
            <person name="Varghese N."/>
            <person name="Submissions S."/>
        </authorList>
    </citation>
    <scope>NUCLEOTIDE SEQUENCE [LARGE SCALE GENOMIC DNA]</scope>
    <source>
        <strain evidence="4">DSM 45405</strain>
    </source>
</reference>
<dbReference type="RefSeq" id="WP_083405919.1">
    <property type="nucleotide sequence ID" value="NZ_LT629971.1"/>
</dbReference>
<gene>
    <name evidence="3" type="ORF">SAMN04489835_0611</name>
</gene>
<evidence type="ECO:0000256" key="1">
    <source>
        <dbReference type="SAM" id="MobiDB-lite"/>
    </source>
</evidence>
<feature type="compositionally biased region" description="Pro residues" evidence="1">
    <location>
        <begin position="516"/>
        <end position="531"/>
    </location>
</feature>
<dbReference type="EMBL" id="LT629971">
    <property type="protein sequence ID" value="SEH50213.1"/>
    <property type="molecule type" value="Genomic_DNA"/>
</dbReference>
<dbReference type="Pfam" id="PF02720">
    <property type="entry name" value="DUF222"/>
    <property type="match status" value="1"/>
</dbReference>
<accession>A0A1H6IUK7</accession>